<name>K2PXN8_9FLAO</name>
<dbReference type="SMART" id="SM00797">
    <property type="entry name" value="AHS2"/>
    <property type="match status" value="1"/>
</dbReference>
<dbReference type="eggNOG" id="COG1984">
    <property type="taxonomic scope" value="Bacteria"/>
</dbReference>
<evidence type="ECO:0000256" key="3">
    <source>
        <dbReference type="ARBA" id="ARBA00022840"/>
    </source>
</evidence>
<dbReference type="OrthoDB" id="9782422at2"/>
<accession>K2PXN8</accession>
<dbReference type="InterPro" id="IPR003778">
    <property type="entry name" value="CT_A_B"/>
</dbReference>
<dbReference type="Gene3D" id="2.40.100.10">
    <property type="entry name" value="Cyclophilin-like"/>
    <property type="match status" value="1"/>
</dbReference>
<proteinExistence type="predicted"/>
<keyword evidence="1" id="KW-0547">Nucleotide-binding</keyword>
<dbReference type="PANTHER" id="PTHR43309:SF3">
    <property type="entry name" value="5-OXOPROLINASE SUBUNIT C"/>
    <property type="match status" value="1"/>
</dbReference>
<keyword evidence="6" id="KW-1185">Reference proteome</keyword>
<evidence type="ECO:0000256" key="1">
    <source>
        <dbReference type="ARBA" id="ARBA00022741"/>
    </source>
</evidence>
<reference evidence="5 6" key="1">
    <citation type="journal article" date="2012" name="J. Bacteriol.">
        <title>Genome Sequence of Galbibacter marinum Type Strain ck-I2-15.</title>
        <authorList>
            <person name="Lai Q."/>
            <person name="Li C."/>
            <person name="Shao Z."/>
        </authorList>
    </citation>
    <scope>NUCLEOTIDE SEQUENCE [LARGE SCALE GENOMIC DNA]</scope>
    <source>
        <strain evidence="6">ck-I2-15</strain>
    </source>
</reference>
<dbReference type="InterPro" id="IPR029000">
    <property type="entry name" value="Cyclophilin-like_dom_sf"/>
</dbReference>
<evidence type="ECO:0000259" key="4">
    <source>
        <dbReference type="SMART" id="SM00797"/>
    </source>
</evidence>
<dbReference type="GO" id="GO:0005524">
    <property type="term" value="F:ATP binding"/>
    <property type="evidence" value="ECO:0007669"/>
    <property type="project" value="UniProtKB-KW"/>
</dbReference>
<organism evidence="5 6">
    <name type="scientific">Galbibacter marinus</name>
    <dbReference type="NCBI Taxonomy" id="555500"/>
    <lineage>
        <taxon>Bacteria</taxon>
        <taxon>Pseudomonadati</taxon>
        <taxon>Bacteroidota</taxon>
        <taxon>Flavobacteriia</taxon>
        <taxon>Flavobacteriales</taxon>
        <taxon>Flavobacteriaceae</taxon>
        <taxon>Galbibacter</taxon>
    </lineage>
</organism>
<feature type="domain" description="Carboxyltransferase" evidence="4">
    <location>
        <begin position="23"/>
        <end position="281"/>
    </location>
</feature>
<dbReference type="InterPro" id="IPR052708">
    <property type="entry name" value="PxpC"/>
</dbReference>
<evidence type="ECO:0000313" key="6">
    <source>
        <dbReference type="Proteomes" id="UP000007364"/>
    </source>
</evidence>
<dbReference type="STRING" id="555500.I215_04610"/>
<sequence>MIEVLKTGFLTSIQDRGRYNHRHHGVPISGVMDEISANMANALLGNSIEDAVMEITLSGPELLFESDAIITLCGAFMSPTINEKELLNDEVYHIKAGSVLKFGRPSRGIRCYLAVSGGFQTEFVLGSRSWYSSVTPVESLYVGMHLPLSKKSGLKKDSGSRVNSGHNYNSNIIEVEKGPEFNLLSEHHKAQLLNGIFNISKQNNRMAYQLKQQILKHSYSILTSSTLPGTVQLTPSGKLIILMKDAQTTGGYPRILQLTDASIALLSQKSTSDEVDFVLKQ</sequence>
<gene>
    <name evidence="5" type="ORF">I215_04610</name>
</gene>
<dbReference type="PATRIC" id="fig|555500.3.peg.954"/>
<dbReference type="AlphaFoldDB" id="K2PXN8"/>
<dbReference type="Pfam" id="PF02626">
    <property type="entry name" value="CT_A_B"/>
    <property type="match status" value="1"/>
</dbReference>
<dbReference type="PANTHER" id="PTHR43309">
    <property type="entry name" value="5-OXOPROLINASE SUBUNIT C"/>
    <property type="match status" value="1"/>
</dbReference>
<keyword evidence="2 5" id="KW-0378">Hydrolase</keyword>
<evidence type="ECO:0000256" key="2">
    <source>
        <dbReference type="ARBA" id="ARBA00022801"/>
    </source>
</evidence>
<dbReference type="GO" id="GO:0016787">
    <property type="term" value="F:hydrolase activity"/>
    <property type="evidence" value="ECO:0007669"/>
    <property type="project" value="UniProtKB-KW"/>
</dbReference>
<evidence type="ECO:0000313" key="5">
    <source>
        <dbReference type="EMBL" id="EKF56199.1"/>
    </source>
</evidence>
<dbReference type="EMBL" id="AMSG01000003">
    <property type="protein sequence ID" value="EKF56199.1"/>
    <property type="molecule type" value="Genomic_DNA"/>
</dbReference>
<keyword evidence="3" id="KW-0067">ATP-binding</keyword>
<protein>
    <submittedName>
        <fullName evidence="5">Allophanate hydrolase subunit 2</fullName>
    </submittedName>
</protein>
<comment type="caution">
    <text evidence="5">The sequence shown here is derived from an EMBL/GenBank/DDBJ whole genome shotgun (WGS) entry which is preliminary data.</text>
</comment>
<dbReference type="RefSeq" id="WP_008990795.1">
    <property type="nucleotide sequence ID" value="NZ_AMSG01000003.1"/>
</dbReference>
<dbReference type="Proteomes" id="UP000007364">
    <property type="component" value="Unassembled WGS sequence"/>
</dbReference>